<dbReference type="AlphaFoldDB" id="A0A9W7CNJ3"/>
<dbReference type="Pfam" id="PF12796">
    <property type="entry name" value="Ank_2"/>
    <property type="match status" value="1"/>
</dbReference>
<dbReference type="OrthoDB" id="92568at2759"/>
<name>A0A9W7CNJ3_9STRA</name>
<dbReference type="EMBL" id="BSXW01001272">
    <property type="protein sequence ID" value="GMF35345.1"/>
    <property type="molecule type" value="Genomic_DNA"/>
</dbReference>
<organism evidence="2 3">
    <name type="scientific">Phytophthora lilii</name>
    <dbReference type="NCBI Taxonomy" id="2077276"/>
    <lineage>
        <taxon>Eukaryota</taxon>
        <taxon>Sar</taxon>
        <taxon>Stramenopiles</taxon>
        <taxon>Oomycota</taxon>
        <taxon>Peronosporomycetes</taxon>
        <taxon>Peronosporales</taxon>
        <taxon>Peronosporaceae</taxon>
        <taxon>Phytophthora</taxon>
    </lineage>
</organism>
<feature type="repeat" description="ANK" evidence="1">
    <location>
        <begin position="57"/>
        <end position="89"/>
    </location>
</feature>
<dbReference type="SUPFAM" id="SSF48403">
    <property type="entry name" value="Ankyrin repeat"/>
    <property type="match status" value="1"/>
</dbReference>
<evidence type="ECO:0000313" key="3">
    <source>
        <dbReference type="Proteomes" id="UP001165083"/>
    </source>
</evidence>
<feature type="repeat" description="ANK" evidence="1">
    <location>
        <begin position="1"/>
        <end position="27"/>
    </location>
</feature>
<keyword evidence="3" id="KW-1185">Reference proteome</keyword>
<dbReference type="InterPro" id="IPR036770">
    <property type="entry name" value="Ankyrin_rpt-contain_sf"/>
</dbReference>
<dbReference type="SMART" id="SM00248">
    <property type="entry name" value="ANK"/>
    <property type="match status" value="3"/>
</dbReference>
<dbReference type="PANTHER" id="PTHR22677">
    <property type="entry name" value="ANKYRIN REPEAT DOMAIN-CONTAINING PROTEIN 60"/>
    <property type="match status" value="1"/>
</dbReference>
<dbReference type="PROSITE" id="PS50088">
    <property type="entry name" value="ANK_REPEAT"/>
    <property type="match status" value="2"/>
</dbReference>
<protein>
    <submittedName>
        <fullName evidence="2">Unnamed protein product</fullName>
    </submittedName>
</protein>
<gene>
    <name evidence="2" type="ORF">Plil01_001502300</name>
</gene>
<evidence type="ECO:0000256" key="1">
    <source>
        <dbReference type="PROSITE-ProRule" id="PRU00023"/>
    </source>
</evidence>
<dbReference type="InterPro" id="IPR002110">
    <property type="entry name" value="Ankyrin_rpt"/>
</dbReference>
<sequence length="100" mass="10550">MLAATNGHVEIIQLLWENGAEVDEMTWNGHTALTFAAEEGQEEAVRALGADVSKHGIGSAPLAAAAQRGHADVIKLLLKNNVKINAQDADGCMKQCTVSL</sequence>
<dbReference type="PROSITE" id="PS50297">
    <property type="entry name" value="ANK_REP_REGION"/>
    <property type="match status" value="2"/>
</dbReference>
<keyword evidence="1" id="KW-0040">ANK repeat</keyword>
<comment type="caution">
    <text evidence="2">The sequence shown here is derived from an EMBL/GenBank/DDBJ whole genome shotgun (WGS) entry which is preliminary data.</text>
</comment>
<reference evidence="2" key="1">
    <citation type="submission" date="2023-04" db="EMBL/GenBank/DDBJ databases">
        <title>Phytophthora lilii NBRC 32176.</title>
        <authorList>
            <person name="Ichikawa N."/>
            <person name="Sato H."/>
            <person name="Tonouchi N."/>
        </authorList>
    </citation>
    <scope>NUCLEOTIDE SEQUENCE</scope>
    <source>
        <strain evidence="2">NBRC 32176</strain>
    </source>
</reference>
<dbReference type="InterPro" id="IPR039323">
    <property type="entry name" value="ANKRD_45/46/60"/>
</dbReference>
<proteinExistence type="predicted"/>
<dbReference type="Gene3D" id="1.25.40.20">
    <property type="entry name" value="Ankyrin repeat-containing domain"/>
    <property type="match status" value="2"/>
</dbReference>
<accession>A0A9W7CNJ3</accession>
<dbReference type="Proteomes" id="UP001165083">
    <property type="component" value="Unassembled WGS sequence"/>
</dbReference>
<dbReference type="PANTHER" id="PTHR22677:SF4">
    <property type="entry name" value="USHER SYNDROME TYPE-1G PROTEIN-LIKE PROTEIN"/>
    <property type="match status" value="1"/>
</dbReference>
<evidence type="ECO:0000313" key="2">
    <source>
        <dbReference type="EMBL" id="GMF35345.1"/>
    </source>
</evidence>